<sequence>MQVTDEESCNDECTSLVLFNTRAIKGYTSVDEMTKPHAKMPWGNRFTFLAFAITKLVFTGETSDPLGFVFRAHHMVNRQRNSVHLNGQLLEFLRRFRGPESLTVTMMSYTDILDSPWLLRKTS</sequence>
<evidence type="ECO:0000313" key="2">
    <source>
        <dbReference type="Proteomes" id="UP001152484"/>
    </source>
</evidence>
<proteinExistence type="predicted"/>
<organism evidence="1 2">
    <name type="scientific">Cuscuta europaea</name>
    <name type="common">European dodder</name>
    <dbReference type="NCBI Taxonomy" id="41803"/>
    <lineage>
        <taxon>Eukaryota</taxon>
        <taxon>Viridiplantae</taxon>
        <taxon>Streptophyta</taxon>
        <taxon>Embryophyta</taxon>
        <taxon>Tracheophyta</taxon>
        <taxon>Spermatophyta</taxon>
        <taxon>Magnoliopsida</taxon>
        <taxon>eudicotyledons</taxon>
        <taxon>Gunneridae</taxon>
        <taxon>Pentapetalae</taxon>
        <taxon>asterids</taxon>
        <taxon>lamiids</taxon>
        <taxon>Solanales</taxon>
        <taxon>Convolvulaceae</taxon>
        <taxon>Cuscuteae</taxon>
        <taxon>Cuscuta</taxon>
        <taxon>Cuscuta subgen. Cuscuta</taxon>
    </lineage>
</organism>
<protein>
    <submittedName>
        <fullName evidence="1">Uncharacterized protein</fullName>
    </submittedName>
</protein>
<name>A0A9P1ENI2_CUSEU</name>
<dbReference type="OrthoDB" id="619536at2759"/>
<keyword evidence="2" id="KW-1185">Reference proteome</keyword>
<reference evidence="1" key="1">
    <citation type="submission" date="2022-07" db="EMBL/GenBank/DDBJ databases">
        <authorList>
            <person name="Macas J."/>
            <person name="Novak P."/>
            <person name="Neumann P."/>
        </authorList>
    </citation>
    <scope>NUCLEOTIDE SEQUENCE</scope>
</reference>
<comment type="caution">
    <text evidence="1">The sequence shown here is derived from an EMBL/GenBank/DDBJ whole genome shotgun (WGS) entry which is preliminary data.</text>
</comment>
<dbReference type="Proteomes" id="UP001152484">
    <property type="component" value="Unassembled WGS sequence"/>
</dbReference>
<evidence type="ECO:0000313" key="1">
    <source>
        <dbReference type="EMBL" id="CAH9116594.1"/>
    </source>
</evidence>
<gene>
    <name evidence="1" type="ORF">CEURO_LOCUS21230</name>
</gene>
<accession>A0A9P1ENI2</accession>
<dbReference type="AlphaFoldDB" id="A0A9P1ENI2"/>
<dbReference type="EMBL" id="CAMAPE010000070">
    <property type="protein sequence ID" value="CAH9116594.1"/>
    <property type="molecule type" value="Genomic_DNA"/>
</dbReference>